<comment type="caution">
    <text evidence="2">The sequence shown here is derived from an EMBL/GenBank/DDBJ whole genome shotgun (WGS) entry which is preliminary data.</text>
</comment>
<dbReference type="InterPro" id="IPR050383">
    <property type="entry name" value="GlyoxalaseI/FosfomycinResist"/>
</dbReference>
<reference evidence="2 3" key="1">
    <citation type="submission" date="2017-07" db="EMBL/GenBank/DDBJ databases">
        <title>Genome sequencing and assembly of Paenibacillus rigui.</title>
        <authorList>
            <person name="Mayilraj S."/>
        </authorList>
    </citation>
    <scope>NUCLEOTIDE SEQUENCE [LARGE SCALE GENOMIC DNA]</scope>
    <source>
        <strain evidence="2 3">JCM 16352</strain>
    </source>
</reference>
<dbReference type="Pfam" id="PF00903">
    <property type="entry name" value="Glyoxalase"/>
    <property type="match status" value="1"/>
</dbReference>
<dbReference type="InterPro" id="IPR029068">
    <property type="entry name" value="Glyas_Bleomycin-R_OHBP_Dase"/>
</dbReference>
<dbReference type="InterPro" id="IPR037523">
    <property type="entry name" value="VOC_core"/>
</dbReference>
<dbReference type="RefSeq" id="WP_094017945.1">
    <property type="nucleotide sequence ID" value="NZ_NMQW01000049.1"/>
</dbReference>
<sequence length="127" mass="14078">MNIIRLDHLVLTVRDLSRTCLFYSEVLGMEVVTFGSGRKALQFGQQKINLHQHGQEFEPKAAAPSPGSADLCFITETPLQQVMEHLEACGVDIEEGPVARTGAMGPIESVYFRDPDGNLLEVSNYRE</sequence>
<organism evidence="2 3">
    <name type="scientific">Paenibacillus rigui</name>
    <dbReference type="NCBI Taxonomy" id="554312"/>
    <lineage>
        <taxon>Bacteria</taxon>
        <taxon>Bacillati</taxon>
        <taxon>Bacillota</taxon>
        <taxon>Bacilli</taxon>
        <taxon>Bacillales</taxon>
        <taxon>Paenibacillaceae</taxon>
        <taxon>Paenibacillus</taxon>
    </lineage>
</organism>
<evidence type="ECO:0000313" key="2">
    <source>
        <dbReference type="EMBL" id="OXM83354.1"/>
    </source>
</evidence>
<dbReference type="CDD" id="cd07253">
    <property type="entry name" value="GLOD5"/>
    <property type="match status" value="1"/>
</dbReference>
<dbReference type="PANTHER" id="PTHR21366">
    <property type="entry name" value="GLYOXALASE FAMILY PROTEIN"/>
    <property type="match status" value="1"/>
</dbReference>
<feature type="domain" description="VOC" evidence="1">
    <location>
        <begin position="5"/>
        <end position="125"/>
    </location>
</feature>
<gene>
    <name evidence="2" type="ORF">CF651_26705</name>
</gene>
<name>A0A229UJ09_9BACL</name>
<dbReference type="SUPFAM" id="SSF54593">
    <property type="entry name" value="Glyoxalase/Bleomycin resistance protein/Dihydroxybiphenyl dioxygenase"/>
    <property type="match status" value="1"/>
</dbReference>
<keyword evidence="3" id="KW-1185">Reference proteome</keyword>
<proteinExistence type="predicted"/>
<dbReference type="PROSITE" id="PS51819">
    <property type="entry name" value="VOC"/>
    <property type="match status" value="1"/>
</dbReference>
<dbReference type="EMBL" id="NMQW01000049">
    <property type="protein sequence ID" value="OXM83354.1"/>
    <property type="molecule type" value="Genomic_DNA"/>
</dbReference>
<dbReference type="Proteomes" id="UP000215509">
    <property type="component" value="Unassembled WGS sequence"/>
</dbReference>
<dbReference type="Gene3D" id="3.10.180.10">
    <property type="entry name" value="2,3-Dihydroxybiphenyl 1,2-Dioxygenase, domain 1"/>
    <property type="match status" value="1"/>
</dbReference>
<dbReference type="InterPro" id="IPR004360">
    <property type="entry name" value="Glyas_Fos-R_dOase_dom"/>
</dbReference>
<evidence type="ECO:0000313" key="3">
    <source>
        <dbReference type="Proteomes" id="UP000215509"/>
    </source>
</evidence>
<dbReference type="AlphaFoldDB" id="A0A229UJ09"/>
<evidence type="ECO:0000259" key="1">
    <source>
        <dbReference type="PROSITE" id="PS51819"/>
    </source>
</evidence>
<dbReference type="PANTHER" id="PTHR21366:SF14">
    <property type="entry name" value="GLYOXALASE DOMAIN-CONTAINING PROTEIN 5"/>
    <property type="match status" value="1"/>
</dbReference>
<accession>A0A229UJ09</accession>
<dbReference type="OrthoDB" id="9802805at2"/>
<protein>
    <submittedName>
        <fullName evidence="2">VOC family virulence protein</fullName>
    </submittedName>
</protein>